<dbReference type="STRING" id="180332.GCA_000797495_02305"/>
<evidence type="ECO:0000313" key="9">
    <source>
        <dbReference type="EMBL" id="TLC97837.1"/>
    </source>
</evidence>
<dbReference type="EMBL" id="QGQD01000107">
    <property type="protein sequence ID" value="TLC97837.1"/>
    <property type="molecule type" value="Genomic_DNA"/>
</dbReference>
<dbReference type="AlphaFoldDB" id="A0A4V6HR64"/>
<comment type="caution">
    <text evidence="9">The sequence shown here is derived from an EMBL/GenBank/DDBJ whole genome shotgun (WGS) entry which is preliminary data.</text>
</comment>
<dbReference type="InterPro" id="IPR000515">
    <property type="entry name" value="MetI-like"/>
</dbReference>
<feature type="transmembrane region" description="Helical" evidence="7">
    <location>
        <begin position="112"/>
        <end position="133"/>
    </location>
</feature>
<evidence type="ECO:0000256" key="7">
    <source>
        <dbReference type="RuleBase" id="RU363032"/>
    </source>
</evidence>
<evidence type="ECO:0000256" key="1">
    <source>
        <dbReference type="ARBA" id="ARBA00004651"/>
    </source>
</evidence>
<dbReference type="GO" id="GO:0005886">
    <property type="term" value="C:plasma membrane"/>
    <property type="evidence" value="ECO:0007669"/>
    <property type="project" value="UniProtKB-SubCell"/>
</dbReference>
<keyword evidence="6 7" id="KW-0472">Membrane</keyword>
<dbReference type="SUPFAM" id="SSF161098">
    <property type="entry name" value="MetI-like"/>
    <property type="match status" value="1"/>
</dbReference>
<organism evidence="9 10">
    <name type="scientific">Robinsoniella peoriensis</name>
    <dbReference type="NCBI Taxonomy" id="180332"/>
    <lineage>
        <taxon>Bacteria</taxon>
        <taxon>Bacillati</taxon>
        <taxon>Bacillota</taxon>
        <taxon>Clostridia</taxon>
        <taxon>Lachnospirales</taxon>
        <taxon>Lachnospiraceae</taxon>
        <taxon>Robinsoniella</taxon>
    </lineage>
</organism>
<dbReference type="OrthoDB" id="9793448at2"/>
<dbReference type="PANTHER" id="PTHR43744">
    <property type="entry name" value="ABC TRANSPORTER PERMEASE PROTEIN MG189-RELATED-RELATED"/>
    <property type="match status" value="1"/>
</dbReference>
<gene>
    <name evidence="9" type="primary">araQ_79</name>
    <name evidence="9" type="ORF">DSM106044_05200</name>
</gene>
<dbReference type="RefSeq" id="WP_027295538.1">
    <property type="nucleotide sequence ID" value="NZ_CABMJZ010000132.1"/>
</dbReference>
<protein>
    <submittedName>
        <fullName evidence="9">L-arabinose transport system permease protein AraQ</fullName>
    </submittedName>
</protein>
<reference evidence="9 10" key="1">
    <citation type="journal article" date="2019" name="Anaerobe">
        <title>Detection of Robinsoniella peoriensis in multiple bone samples of a trauma patient.</title>
        <authorList>
            <person name="Schrottner P."/>
            <person name="Hartwich K."/>
            <person name="Bunk B."/>
            <person name="Schober I."/>
            <person name="Helbig S."/>
            <person name="Rudolph W.W."/>
            <person name="Gunzer F."/>
        </authorList>
    </citation>
    <scope>NUCLEOTIDE SEQUENCE [LARGE SCALE GENOMIC DNA]</scope>
    <source>
        <strain evidence="9 10">DSM 106044</strain>
    </source>
</reference>
<dbReference type="PROSITE" id="PS50928">
    <property type="entry name" value="ABC_TM1"/>
    <property type="match status" value="1"/>
</dbReference>
<evidence type="ECO:0000256" key="4">
    <source>
        <dbReference type="ARBA" id="ARBA00022692"/>
    </source>
</evidence>
<evidence type="ECO:0000256" key="6">
    <source>
        <dbReference type="ARBA" id="ARBA00023136"/>
    </source>
</evidence>
<evidence type="ECO:0000256" key="5">
    <source>
        <dbReference type="ARBA" id="ARBA00022989"/>
    </source>
</evidence>
<feature type="transmembrane region" description="Helical" evidence="7">
    <location>
        <begin position="186"/>
        <end position="209"/>
    </location>
</feature>
<proteinExistence type="inferred from homology"/>
<dbReference type="CDD" id="cd06261">
    <property type="entry name" value="TM_PBP2"/>
    <property type="match status" value="1"/>
</dbReference>
<name>A0A4V6HR64_9FIRM</name>
<dbReference type="Gene3D" id="1.10.3720.10">
    <property type="entry name" value="MetI-like"/>
    <property type="match status" value="1"/>
</dbReference>
<dbReference type="Proteomes" id="UP000306509">
    <property type="component" value="Unassembled WGS sequence"/>
</dbReference>
<accession>A0A4V6HR64</accession>
<feature type="transmembrane region" description="Helical" evidence="7">
    <location>
        <begin position="245"/>
        <end position="266"/>
    </location>
</feature>
<dbReference type="GO" id="GO:0055085">
    <property type="term" value="P:transmembrane transport"/>
    <property type="evidence" value="ECO:0007669"/>
    <property type="project" value="InterPro"/>
</dbReference>
<evidence type="ECO:0000259" key="8">
    <source>
        <dbReference type="PROSITE" id="PS50928"/>
    </source>
</evidence>
<keyword evidence="10" id="KW-1185">Reference proteome</keyword>
<evidence type="ECO:0000256" key="3">
    <source>
        <dbReference type="ARBA" id="ARBA00022475"/>
    </source>
</evidence>
<feature type="transmembrane region" description="Helical" evidence="7">
    <location>
        <begin position="78"/>
        <end position="100"/>
    </location>
</feature>
<keyword evidence="5 7" id="KW-1133">Transmembrane helix</keyword>
<evidence type="ECO:0000256" key="2">
    <source>
        <dbReference type="ARBA" id="ARBA00022448"/>
    </source>
</evidence>
<comment type="subcellular location">
    <subcellularLocation>
        <location evidence="1 7">Cell membrane</location>
        <topology evidence="1 7">Multi-pass membrane protein</topology>
    </subcellularLocation>
</comment>
<feature type="transmembrane region" description="Helical" evidence="7">
    <location>
        <begin position="12"/>
        <end position="34"/>
    </location>
</feature>
<dbReference type="Pfam" id="PF00528">
    <property type="entry name" value="BPD_transp_1"/>
    <property type="match status" value="1"/>
</dbReference>
<evidence type="ECO:0000313" key="10">
    <source>
        <dbReference type="Proteomes" id="UP000306509"/>
    </source>
</evidence>
<keyword evidence="4 7" id="KW-0812">Transmembrane</keyword>
<comment type="similarity">
    <text evidence="7">Belongs to the binding-protein-dependent transport system permease family.</text>
</comment>
<keyword evidence="2 7" id="KW-0813">Transport</keyword>
<keyword evidence="3" id="KW-1003">Cell membrane</keyword>
<feature type="transmembrane region" description="Helical" evidence="7">
    <location>
        <begin position="145"/>
        <end position="165"/>
    </location>
</feature>
<dbReference type="PANTHER" id="PTHR43744:SF8">
    <property type="entry name" value="SN-GLYCEROL-3-PHOSPHATE TRANSPORT SYSTEM PERMEASE PROTEIN UGPE"/>
    <property type="match status" value="1"/>
</dbReference>
<sequence>MNGYKAKKITKSVLIKIFIFILVIIEVYPIFWMLTAALKKPAEFVTKAAYALPDGLYFQNFIDAWTRGNMGLFFKNSLINTLVSLVFIVVFSMTIGFAVTKMEWKLRGFFEKFFLMGIMVPVATALIPLFQIYNKMGLVNTRLCLILTYIAFGLSLSVFLVTGYMKSLSNDIMEASVIDGCGIFSMMWHIVVPLMKNAAVTVLVLQFFYKWNDLIFSMTFISDTKLKTIQTGLLYFQNEFGAKNWGAIFASVSMSVLPMLILYMILNKTVIEGMTAGAVKG</sequence>
<dbReference type="InterPro" id="IPR035906">
    <property type="entry name" value="MetI-like_sf"/>
</dbReference>
<feature type="domain" description="ABC transmembrane type-1" evidence="8">
    <location>
        <begin position="74"/>
        <end position="266"/>
    </location>
</feature>